<reference evidence="1 2" key="1">
    <citation type="journal article" date="2017" name="Front. Microbiol.">
        <title>New Insights into the Diversity of the Genus Faecalibacterium.</title>
        <authorList>
            <person name="Benevides L."/>
            <person name="Burman S."/>
            <person name="Martin R."/>
            <person name="Robert V."/>
            <person name="Thomas M."/>
            <person name="Miquel S."/>
            <person name="Chain F."/>
            <person name="Sokol H."/>
            <person name="Bermudez-Humaran L.G."/>
            <person name="Morrison M."/>
            <person name="Langella P."/>
            <person name="Azevedo V.A."/>
            <person name="Chatel J.M."/>
            <person name="Soares S."/>
        </authorList>
    </citation>
    <scope>NUCLEOTIDE SEQUENCE [LARGE SCALE GENOMIC DNA]</scope>
    <source>
        <strain evidence="1 2">AHMP21</strain>
    </source>
</reference>
<sequence>MFMEVNFSMRETFCLLYAAGEAPITKSFSKSPKMPELLDSDNSRAYYFGRRAAEKRIFIEQKVSFI</sequence>
<name>A0A2A7BB68_9FIRM</name>
<organism evidence="1 2">
    <name type="scientific">Faecalibacterium prausnitzii</name>
    <dbReference type="NCBI Taxonomy" id="853"/>
    <lineage>
        <taxon>Bacteria</taxon>
        <taxon>Bacillati</taxon>
        <taxon>Bacillota</taxon>
        <taxon>Clostridia</taxon>
        <taxon>Eubacteriales</taxon>
        <taxon>Oscillospiraceae</taxon>
        <taxon>Faecalibacterium</taxon>
    </lineage>
</organism>
<protein>
    <submittedName>
        <fullName evidence="1">Uncharacterized protein</fullName>
    </submittedName>
</protein>
<comment type="caution">
    <text evidence="1">The sequence shown here is derived from an EMBL/GenBank/DDBJ whole genome shotgun (WGS) entry which is preliminary data.</text>
</comment>
<accession>A0A2A7BB68</accession>
<evidence type="ECO:0000313" key="2">
    <source>
        <dbReference type="Proteomes" id="UP000220438"/>
    </source>
</evidence>
<proteinExistence type="predicted"/>
<dbReference type="AlphaFoldDB" id="A0A2A7BB68"/>
<gene>
    <name evidence="1" type="ORF">CHR61_12820</name>
</gene>
<dbReference type="Proteomes" id="UP000220438">
    <property type="component" value="Unassembled WGS sequence"/>
</dbReference>
<dbReference type="EMBL" id="NOUW01000033">
    <property type="protein sequence ID" value="PDX88569.1"/>
    <property type="molecule type" value="Genomic_DNA"/>
</dbReference>
<evidence type="ECO:0000313" key="1">
    <source>
        <dbReference type="EMBL" id="PDX88569.1"/>
    </source>
</evidence>